<dbReference type="SUPFAM" id="SSF52540">
    <property type="entry name" value="P-loop containing nucleoside triphosphate hydrolases"/>
    <property type="match status" value="1"/>
</dbReference>
<gene>
    <name evidence="1" type="ORF">F6S82_23475</name>
</gene>
<sequence>MKFDDTTIQALFGFEDAESESIDRLKEYYLKKDTYDRVVADLPVRILVGHKGTGKSALFKVAMSEEQEKGNLPILIKPDDIAELGKDDENFLLRIRQWKYGLTKIIGEKVFSEFGLLDDSVLSKLTKFGLKLSNYIYETVSTVKDNVDLLESQKLLVSNFLSKRKIVVYIDDLDRGWEGKPDDISRISALLNSVRDLANENKGISFKVSLRSDVYYLVRTSDESTDKIESSVVWCEWSNHEILVLLVKRILTFFDISADYNNLLKTDQFYLSQHLDRVFERRFQGRGKWSDTYTYKVLMSMIRKRPRDLVKLCSLSAQSAKRNNSSIIKTENLQGIFEEYSQGRIQDTINEFRSELPSIDKLIFGMKPTRKQKQSGNGYVYTTQELNAKIRNILQNHKIIFKNGRAAEPKTIAQFLFKINFLTARKELDNGEIQRKYFEENRYLSSDFVDFGYDWEVHPAFRWALQPDDITDVFAKLSLISDK</sequence>
<proteinExistence type="predicted"/>
<dbReference type="GO" id="GO:0005524">
    <property type="term" value="F:ATP binding"/>
    <property type="evidence" value="ECO:0007669"/>
    <property type="project" value="UniProtKB-KW"/>
</dbReference>
<dbReference type="EMBL" id="VYQC01000018">
    <property type="protein sequence ID" value="KAA9038348.1"/>
    <property type="molecule type" value="Genomic_DNA"/>
</dbReference>
<reference evidence="2" key="1">
    <citation type="journal article" date="2018" name="J. Anim. Genet.">
        <title>Acquired interbacterial defense systems protect against interspecies antagonism in the human gut microbiome.</title>
        <authorList>
            <person name="Ross B.D."/>
            <person name="Verster A.J."/>
            <person name="Radey M.C."/>
            <person name="Schmidtke D.T."/>
            <person name="Pope C.E."/>
            <person name="Hoffman L.R."/>
            <person name="Hajjar A."/>
            <person name="Peterson S.B."/>
            <person name="Borenstein E."/>
            <person name="Mougous J."/>
        </authorList>
    </citation>
    <scope>NUCLEOTIDE SEQUENCE [LARGE SCALE GENOMIC DNA]</scope>
    <source>
        <strain evidence="2">H204</strain>
    </source>
</reference>
<protein>
    <submittedName>
        <fullName evidence="1">ATP-binding protein</fullName>
    </submittedName>
</protein>
<comment type="caution">
    <text evidence="1">The sequence shown here is derived from an EMBL/GenBank/DDBJ whole genome shotgun (WGS) entry which is preliminary data.</text>
</comment>
<dbReference type="InterPro" id="IPR059206">
    <property type="entry name" value="Sll1717-like"/>
</dbReference>
<dbReference type="InterPro" id="IPR027417">
    <property type="entry name" value="P-loop_NTPase"/>
</dbReference>
<dbReference type="AlphaFoldDB" id="A0AAI9RXF3"/>
<dbReference type="NCBIfam" id="NF047389">
    <property type="entry name" value="ATPase_Sll1717"/>
    <property type="match status" value="1"/>
</dbReference>
<keyword evidence="1" id="KW-0067">ATP-binding</keyword>
<keyword evidence="1" id="KW-0547">Nucleotide-binding</keyword>
<accession>A0AAI9RXF3</accession>
<evidence type="ECO:0000313" key="1">
    <source>
        <dbReference type="EMBL" id="KAA9038348.1"/>
    </source>
</evidence>
<evidence type="ECO:0000313" key="2">
    <source>
        <dbReference type="Proteomes" id="UP000327007"/>
    </source>
</evidence>
<organism evidence="1 2">
    <name type="scientific">Bacteroides xylanisolvens</name>
    <dbReference type="NCBI Taxonomy" id="371601"/>
    <lineage>
        <taxon>Bacteria</taxon>
        <taxon>Pseudomonadati</taxon>
        <taxon>Bacteroidota</taxon>
        <taxon>Bacteroidia</taxon>
        <taxon>Bacteroidales</taxon>
        <taxon>Bacteroidaceae</taxon>
        <taxon>Bacteroides</taxon>
    </lineage>
</organism>
<name>A0AAI9RXF3_9BACE</name>
<dbReference type="Proteomes" id="UP000327007">
    <property type="component" value="Unassembled WGS sequence"/>
</dbReference>